<protein>
    <submittedName>
        <fullName evidence="1">Uncharacterized protein</fullName>
    </submittedName>
</protein>
<evidence type="ECO:0000313" key="2">
    <source>
        <dbReference type="Proteomes" id="UP000595437"/>
    </source>
</evidence>
<dbReference type="EMBL" id="CP045896">
    <property type="protein sequence ID" value="QQP50128.1"/>
    <property type="molecule type" value="Genomic_DNA"/>
</dbReference>
<dbReference type="OrthoDB" id="1915767at2759"/>
<keyword evidence="2" id="KW-1185">Reference proteome</keyword>
<sequence>MVAGRVGATFRRTVETKTEPTKFVECGGGIHTRYRSCNNPEPALGGYPVLGSRKWTSLATLIPAA</sequence>
<accession>A0A7T8HHE8</accession>
<gene>
    <name evidence="1" type="ORF">FKW44_011028</name>
</gene>
<reference evidence="2" key="1">
    <citation type="submission" date="2021-01" db="EMBL/GenBank/DDBJ databases">
        <title>Caligus Genome Assembly.</title>
        <authorList>
            <person name="Gallardo-Escarate C."/>
        </authorList>
    </citation>
    <scope>NUCLEOTIDE SEQUENCE [LARGE SCALE GENOMIC DNA]</scope>
</reference>
<organism evidence="1 2">
    <name type="scientific">Caligus rogercresseyi</name>
    <name type="common">Sea louse</name>
    <dbReference type="NCBI Taxonomy" id="217165"/>
    <lineage>
        <taxon>Eukaryota</taxon>
        <taxon>Metazoa</taxon>
        <taxon>Ecdysozoa</taxon>
        <taxon>Arthropoda</taxon>
        <taxon>Crustacea</taxon>
        <taxon>Multicrustacea</taxon>
        <taxon>Hexanauplia</taxon>
        <taxon>Copepoda</taxon>
        <taxon>Siphonostomatoida</taxon>
        <taxon>Caligidae</taxon>
        <taxon>Caligus</taxon>
    </lineage>
</organism>
<name>A0A7T8HHE8_CALRO</name>
<dbReference type="Proteomes" id="UP000595437">
    <property type="component" value="Chromosome 7"/>
</dbReference>
<dbReference type="Gene3D" id="2.20.100.10">
    <property type="entry name" value="Thrombospondin type-1 (TSP1) repeat"/>
    <property type="match status" value="1"/>
</dbReference>
<dbReference type="InterPro" id="IPR036383">
    <property type="entry name" value="TSP1_rpt_sf"/>
</dbReference>
<proteinExistence type="predicted"/>
<evidence type="ECO:0000313" key="1">
    <source>
        <dbReference type="EMBL" id="QQP50128.1"/>
    </source>
</evidence>
<dbReference type="SUPFAM" id="SSF82895">
    <property type="entry name" value="TSP-1 type 1 repeat"/>
    <property type="match status" value="1"/>
</dbReference>
<dbReference type="AlphaFoldDB" id="A0A7T8HHE8"/>